<dbReference type="EMBL" id="CAUYUJ010022182">
    <property type="protein sequence ID" value="CAK0909368.1"/>
    <property type="molecule type" value="Genomic_DNA"/>
</dbReference>
<accession>A0ABN9Y9S4</accession>
<sequence length="156" mass="16813">MESHRGSDFTAIQTLHDYLLRVEAQLVVVGGPGTAAVRTLRDELLTARQACVGRAVFGDQYRSQGAISKQGLGKVNFTKIMCIFTVFAIMSSKQLAKAGPAIKKSVAKCRARGSSCDASPAKGSLDKKPDKTPVNVMRRATQIWGAEEDDVAKKDD</sequence>
<protein>
    <submittedName>
        <fullName evidence="2">Uncharacterized protein</fullName>
    </submittedName>
</protein>
<dbReference type="Proteomes" id="UP001189429">
    <property type="component" value="Unassembled WGS sequence"/>
</dbReference>
<reference evidence="2" key="1">
    <citation type="submission" date="2023-10" db="EMBL/GenBank/DDBJ databases">
        <authorList>
            <person name="Chen Y."/>
            <person name="Shah S."/>
            <person name="Dougan E. K."/>
            <person name="Thang M."/>
            <person name="Chan C."/>
        </authorList>
    </citation>
    <scope>NUCLEOTIDE SEQUENCE [LARGE SCALE GENOMIC DNA]</scope>
</reference>
<evidence type="ECO:0000313" key="2">
    <source>
        <dbReference type="EMBL" id="CAK0909368.1"/>
    </source>
</evidence>
<feature type="region of interest" description="Disordered" evidence="1">
    <location>
        <begin position="112"/>
        <end position="134"/>
    </location>
</feature>
<name>A0ABN9Y9S4_9DINO</name>
<evidence type="ECO:0000256" key="1">
    <source>
        <dbReference type="SAM" id="MobiDB-lite"/>
    </source>
</evidence>
<comment type="caution">
    <text evidence="2">The sequence shown here is derived from an EMBL/GenBank/DDBJ whole genome shotgun (WGS) entry which is preliminary data.</text>
</comment>
<gene>
    <name evidence="2" type="ORF">PCOR1329_LOCUS83802</name>
</gene>
<proteinExistence type="predicted"/>
<keyword evidence="3" id="KW-1185">Reference proteome</keyword>
<organism evidence="2 3">
    <name type="scientific">Prorocentrum cordatum</name>
    <dbReference type="NCBI Taxonomy" id="2364126"/>
    <lineage>
        <taxon>Eukaryota</taxon>
        <taxon>Sar</taxon>
        <taxon>Alveolata</taxon>
        <taxon>Dinophyceae</taxon>
        <taxon>Prorocentrales</taxon>
        <taxon>Prorocentraceae</taxon>
        <taxon>Prorocentrum</taxon>
    </lineage>
</organism>
<evidence type="ECO:0000313" key="3">
    <source>
        <dbReference type="Proteomes" id="UP001189429"/>
    </source>
</evidence>